<dbReference type="EMBL" id="CP015136">
    <property type="protein sequence ID" value="AMY11878.1"/>
    <property type="molecule type" value="Genomic_DNA"/>
</dbReference>
<accession>A0A143PUL5</accession>
<dbReference type="OrthoDB" id="9800213at2"/>
<dbReference type="KEGG" id="abac:LuPra_05146"/>
<gene>
    <name evidence="2" type="ORF">LuPra_05146</name>
</gene>
<dbReference type="InterPro" id="IPR022742">
    <property type="entry name" value="Hydrolase_4"/>
</dbReference>
<dbReference type="Proteomes" id="UP000076079">
    <property type="component" value="Chromosome"/>
</dbReference>
<keyword evidence="2" id="KW-0378">Hydrolase</keyword>
<dbReference type="EC" id="3.1.1.23" evidence="2"/>
<feature type="domain" description="Serine aminopeptidase S33" evidence="1">
    <location>
        <begin position="136"/>
        <end position="281"/>
    </location>
</feature>
<dbReference type="GO" id="GO:0047372">
    <property type="term" value="F:monoacylglycerol lipase activity"/>
    <property type="evidence" value="ECO:0007669"/>
    <property type="project" value="UniProtKB-EC"/>
</dbReference>
<dbReference type="Pfam" id="PF12146">
    <property type="entry name" value="Hydrolase_4"/>
    <property type="match status" value="1"/>
</dbReference>
<dbReference type="AlphaFoldDB" id="A0A143PUL5"/>
<dbReference type="RefSeq" id="WP_157899674.1">
    <property type="nucleotide sequence ID" value="NZ_CP015136.1"/>
</dbReference>
<dbReference type="Gene3D" id="3.40.50.1820">
    <property type="entry name" value="alpha/beta hydrolase"/>
    <property type="match status" value="1"/>
</dbReference>
<protein>
    <submittedName>
        <fullName evidence="2">Thermostable monoacylglycerol lipase</fullName>
        <ecNumber evidence="2">3.1.1.23</ecNumber>
    </submittedName>
</protein>
<dbReference type="STRING" id="1855912.LuPra_05146"/>
<evidence type="ECO:0000259" key="1">
    <source>
        <dbReference type="Pfam" id="PF12146"/>
    </source>
</evidence>
<reference evidence="2 3" key="1">
    <citation type="journal article" date="2016" name="Genome Announc.">
        <title>First Complete Genome Sequence of a Subdivision 6 Acidobacterium Strain.</title>
        <authorList>
            <person name="Huang S."/>
            <person name="Vieira S."/>
            <person name="Bunk B."/>
            <person name="Riedel T."/>
            <person name="Sproer C."/>
            <person name="Overmann J."/>
        </authorList>
    </citation>
    <scope>NUCLEOTIDE SEQUENCE [LARGE SCALE GENOMIC DNA]</scope>
    <source>
        <strain evidence="3">DSM 100886 HEG_-6_39</strain>
    </source>
</reference>
<keyword evidence="3" id="KW-1185">Reference proteome</keyword>
<organism evidence="2 3">
    <name type="scientific">Luteitalea pratensis</name>
    <dbReference type="NCBI Taxonomy" id="1855912"/>
    <lineage>
        <taxon>Bacteria</taxon>
        <taxon>Pseudomonadati</taxon>
        <taxon>Acidobacteriota</taxon>
        <taxon>Vicinamibacteria</taxon>
        <taxon>Vicinamibacterales</taxon>
        <taxon>Vicinamibacteraceae</taxon>
        <taxon>Luteitalea</taxon>
    </lineage>
</organism>
<dbReference type="InterPro" id="IPR029058">
    <property type="entry name" value="AB_hydrolase_fold"/>
</dbReference>
<name>A0A143PUL5_LUTPR</name>
<reference evidence="3" key="2">
    <citation type="submission" date="2016-04" db="EMBL/GenBank/DDBJ databases">
        <title>First Complete Genome Sequence of a Subdivision 6 Acidobacterium.</title>
        <authorList>
            <person name="Huang S."/>
            <person name="Vieira S."/>
            <person name="Bunk B."/>
            <person name="Riedel T."/>
            <person name="Sproeer C."/>
            <person name="Overmann J."/>
        </authorList>
    </citation>
    <scope>NUCLEOTIDE SEQUENCE [LARGE SCALE GENOMIC DNA]</scope>
    <source>
        <strain evidence="3">DSM 100886 HEG_-6_39</strain>
    </source>
</reference>
<evidence type="ECO:0000313" key="3">
    <source>
        <dbReference type="Proteomes" id="UP000076079"/>
    </source>
</evidence>
<evidence type="ECO:0000313" key="2">
    <source>
        <dbReference type="EMBL" id="AMY11878.1"/>
    </source>
</evidence>
<dbReference type="SUPFAM" id="SSF53474">
    <property type="entry name" value="alpha/beta-Hydrolases"/>
    <property type="match status" value="1"/>
</dbReference>
<sequence>MPTPPSPPPPLAQRLLFGLSRFTWRWLMRAAMLAALVLLAVTSGFAAYALLMLPPVDPWHVTRLNGEFTAGDEAGLDFAGYQALEAKLFEAQRAAVATMPTDAPYYLGSRYDPNGPALRLAPGQPYNRSSRRTPAQVRGAALLIHGLSDSPYSMQSVADVLLANGFEVTILRLPGHGTLPSGMVHMQYEDWVAAMHVAARDISARLPKNLPFYMAGYSTGGTLSLTYALDAIAPGADVSLRAPTRVLLFSAAVELPSAAALTPILDLFAKVPIRSFEKVNWQSIGPEYDPYKFVSFPVNATRQVYNATQHLQKKLLEAEQAGRLAQLPSIVAFQSAVDSTTGAHGVATTVFGRLKGAQHRLVLFDVNRHQRYDFVRRPGPGALVQEVTTGFASGTRSHTLVLLTNRTRDSDDIETREYAPGQREPVITVPGLGWPAHVVSVGHVSMPFPPDDPLYGYMPGSGANGVPSIGSWAVRGEEGALVLPLGALPRLRANPFWSVLKAQLEAVAAADTTGTTK</sequence>
<proteinExistence type="predicted"/>